<name>A0A8W8IYZ1_MAGGI</name>
<keyword evidence="1 3" id="KW-0328">Glycosyltransferase</keyword>
<dbReference type="GO" id="GO:0032580">
    <property type="term" value="C:Golgi cisterna membrane"/>
    <property type="evidence" value="ECO:0007669"/>
    <property type="project" value="UniProtKB-SubCell"/>
</dbReference>
<comment type="similarity">
    <text evidence="3">Belongs to the glycosyltransferase 11 family.</text>
</comment>
<keyword evidence="3" id="KW-0333">Golgi apparatus</keyword>
<dbReference type="Proteomes" id="UP000005408">
    <property type="component" value="Unassembled WGS sequence"/>
</dbReference>
<sequence length="341" mass="39861">MLVELQGYFNNKPNSSTFNIHQKGLKIRVVQAQQWFLGVLAITVVLILVYSTRYDGTMRLEPKPPPIMSDPDPRKKVTVTFWGRNGNHMFEYSTLIGAAKRNNMTPILVESTTIWNMFKLPIAKGSVENLDTYKRYKEQLPSGWCNMTESLDTSQGAYLMGYLQSWRYFENVRLELRKKHFVFHDHLKKAAMDYIDNVRKEHKKQDAVLVAVHVRRGDFVRQKRKGYTVGPIPYFYRAMNYFRKKYKNVLFILCSNDVIWSMDNLDDSPDVHYSHNTDGYLDFAIMASCDHMVMSAGSYSWWAGYLCGGDVIYYHGYPQPNTVMGNNTIRKDYYPPWWIPL</sequence>
<keyword evidence="3" id="KW-0735">Signal-anchor</keyword>
<dbReference type="CDD" id="cd11301">
    <property type="entry name" value="Fut1_Fut2_like"/>
    <property type="match status" value="1"/>
</dbReference>
<reference evidence="4" key="1">
    <citation type="submission" date="2022-08" db="UniProtKB">
        <authorList>
            <consortium name="EnsemblMetazoa"/>
        </authorList>
    </citation>
    <scope>IDENTIFICATION</scope>
    <source>
        <strain evidence="4">05x7-T-G4-1.051#20</strain>
    </source>
</reference>
<dbReference type="PANTHER" id="PTHR11927">
    <property type="entry name" value="GALACTOSIDE 2-L-FUCOSYLTRANSFERASE"/>
    <property type="match status" value="1"/>
</dbReference>
<keyword evidence="3" id="KW-0812">Transmembrane</keyword>
<keyword evidence="3" id="KW-0472">Membrane</keyword>
<evidence type="ECO:0000313" key="5">
    <source>
        <dbReference type="Proteomes" id="UP000005408"/>
    </source>
</evidence>
<dbReference type="EnsemblMetazoa" id="G16505.3">
    <property type="protein sequence ID" value="G16505.3:cds"/>
    <property type="gene ID" value="G16505"/>
</dbReference>
<dbReference type="EC" id="2.4.1.-" evidence="3"/>
<comment type="subcellular location">
    <subcellularLocation>
        <location evidence="3">Golgi apparatus</location>
        <location evidence="3">Golgi stack membrane</location>
        <topology evidence="3">Single-pass type II membrane protein</topology>
    </subcellularLocation>
</comment>
<keyword evidence="2 3" id="KW-0808">Transferase</keyword>
<dbReference type="InterPro" id="IPR002516">
    <property type="entry name" value="Glyco_trans_11"/>
</dbReference>
<feature type="transmembrane region" description="Helical" evidence="3">
    <location>
        <begin position="32"/>
        <end position="50"/>
    </location>
</feature>
<dbReference type="PANTHER" id="PTHR11927:SF9">
    <property type="entry name" value="L-FUCOSYLTRANSFERASE"/>
    <property type="match status" value="1"/>
</dbReference>
<proteinExistence type="inferred from homology"/>
<dbReference type="GO" id="GO:0008107">
    <property type="term" value="F:galactoside 2-alpha-L-fucosyltransferase activity"/>
    <property type="evidence" value="ECO:0007669"/>
    <property type="project" value="InterPro"/>
</dbReference>
<dbReference type="AlphaFoldDB" id="A0A8W8IYZ1"/>
<accession>A0A8W8IYZ1</accession>
<dbReference type="GO" id="GO:0005975">
    <property type="term" value="P:carbohydrate metabolic process"/>
    <property type="evidence" value="ECO:0007669"/>
    <property type="project" value="InterPro"/>
</dbReference>
<evidence type="ECO:0000313" key="4">
    <source>
        <dbReference type="EnsemblMetazoa" id="G16505.3:cds"/>
    </source>
</evidence>
<keyword evidence="3" id="KW-1133">Transmembrane helix</keyword>
<evidence type="ECO:0000256" key="3">
    <source>
        <dbReference type="RuleBase" id="RU363129"/>
    </source>
</evidence>
<evidence type="ECO:0000256" key="2">
    <source>
        <dbReference type="ARBA" id="ARBA00022679"/>
    </source>
</evidence>
<comment type="pathway">
    <text evidence="3">Protein modification; protein glycosylation.</text>
</comment>
<organism evidence="4 5">
    <name type="scientific">Magallana gigas</name>
    <name type="common">Pacific oyster</name>
    <name type="synonym">Crassostrea gigas</name>
    <dbReference type="NCBI Taxonomy" id="29159"/>
    <lineage>
        <taxon>Eukaryota</taxon>
        <taxon>Metazoa</taxon>
        <taxon>Spiralia</taxon>
        <taxon>Lophotrochozoa</taxon>
        <taxon>Mollusca</taxon>
        <taxon>Bivalvia</taxon>
        <taxon>Autobranchia</taxon>
        <taxon>Pteriomorphia</taxon>
        <taxon>Ostreida</taxon>
        <taxon>Ostreoidea</taxon>
        <taxon>Ostreidae</taxon>
        <taxon>Magallana</taxon>
    </lineage>
</organism>
<evidence type="ECO:0000256" key="1">
    <source>
        <dbReference type="ARBA" id="ARBA00022676"/>
    </source>
</evidence>
<protein>
    <recommendedName>
        <fullName evidence="3">L-Fucosyltransferase</fullName>
        <ecNumber evidence="3">2.4.1.-</ecNumber>
    </recommendedName>
</protein>
<keyword evidence="5" id="KW-1185">Reference proteome</keyword>
<dbReference type="Pfam" id="PF01531">
    <property type="entry name" value="Glyco_transf_11"/>
    <property type="match status" value="1"/>
</dbReference>
<keyword evidence="3" id="KW-0325">Glycoprotein</keyword>